<dbReference type="Pfam" id="PF00481">
    <property type="entry name" value="PP2C"/>
    <property type="match status" value="2"/>
</dbReference>
<dbReference type="InterPro" id="IPR015655">
    <property type="entry name" value="PP2C"/>
</dbReference>
<feature type="region of interest" description="Disordered" evidence="1">
    <location>
        <begin position="239"/>
        <end position="319"/>
    </location>
</feature>
<proteinExistence type="predicted"/>
<dbReference type="CDD" id="cd20262">
    <property type="entry name" value="Complex1_LYR_LYRM2"/>
    <property type="match status" value="1"/>
</dbReference>
<feature type="compositionally biased region" description="Low complexity" evidence="1">
    <location>
        <begin position="289"/>
        <end position="306"/>
    </location>
</feature>
<feature type="region of interest" description="Disordered" evidence="1">
    <location>
        <begin position="470"/>
        <end position="491"/>
    </location>
</feature>
<dbReference type="InterPro" id="IPR036457">
    <property type="entry name" value="PPM-type-like_dom_sf"/>
</dbReference>
<name>A0A5A8E550_CAFRO</name>
<evidence type="ECO:0000313" key="3">
    <source>
        <dbReference type="EMBL" id="KAA0172468.1"/>
    </source>
</evidence>
<dbReference type="SUPFAM" id="SSF81606">
    <property type="entry name" value="PP2C-like"/>
    <property type="match status" value="1"/>
</dbReference>
<feature type="domain" description="PPM-type phosphatase" evidence="2">
    <location>
        <begin position="40"/>
        <end position="521"/>
    </location>
</feature>
<organism evidence="3 4">
    <name type="scientific">Cafeteria roenbergensis</name>
    <name type="common">Marine flagellate</name>
    <dbReference type="NCBI Taxonomy" id="33653"/>
    <lineage>
        <taxon>Eukaryota</taxon>
        <taxon>Sar</taxon>
        <taxon>Stramenopiles</taxon>
        <taxon>Bigyra</taxon>
        <taxon>Opalozoa</taxon>
        <taxon>Bicosoecida</taxon>
        <taxon>Cafeteriaceae</taxon>
        <taxon>Cafeteria</taxon>
    </lineage>
</organism>
<dbReference type="CDD" id="cd00143">
    <property type="entry name" value="PP2Cc"/>
    <property type="match status" value="1"/>
</dbReference>
<comment type="caution">
    <text evidence="3">The sequence shown here is derived from an EMBL/GenBank/DDBJ whole genome shotgun (WGS) entry which is preliminary data.</text>
</comment>
<feature type="compositionally biased region" description="Basic residues" evidence="1">
    <location>
        <begin position="474"/>
        <end position="488"/>
    </location>
</feature>
<gene>
    <name evidence="3" type="ORF">FNF27_06041</name>
</gene>
<evidence type="ECO:0000259" key="2">
    <source>
        <dbReference type="PROSITE" id="PS51746"/>
    </source>
</evidence>
<protein>
    <recommendedName>
        <fullName evidence="2">PPM-type phosphatase domain-containing protein</fullName>
    </recommendedName>
</protein>
<dbReference type="OrthoDB" id="420076at2759"/>
<dbReference type="PANTHER" id="PTHR13832">
    <property type="entry name" value="PROTEIN PHOSPHATASE 2C"/>
    <property type="match status" value="1"/>
</dbReference>
<feature type="region of interest" description="Disordered" evidence="1">
    <location>
        <begin position="525"/>
        <end position="579"/>
    </location>
</feature>
<reference evidence="3 4" key="1">
    <citation type="submission" date="2019-07" db="EMBL/GenBank/DDBJ databases">
        <title>Genomes of Cafeteria roenbergensis.</title>
        <authorList>
            <person name="Fischer M.G."/>
            <person name="Hackl T."/>
            <person name="Roman M."/>
        </authorList>
    </citation>
    <scope>NUCLEOTIDE SEQUENCE [LARGE SCALE GENOMIC DNA]</scope>
    <source>
        <strain evidence="3 4">E4-10P</strain>
    </source>
</reference>
<sequence>MASSLGPARRLASPSRSAGRSVRAAIRDSGSVAEPTEPPTFSAAFYPSNKPCEDHHFAVLHEPSGAAVFGVLDGHGGVAAAEFFTREIPKRIVRRLDRFTAPSTIRDEVLSDVFREVDEAWLNRLSRPRVPGGRPPSRAAQQASNVLAGACAIVAVVKDGTLTVANTGDCSSAASSGSAAAGPLLTIVRPRHLVALPLSTDHCVRNAAERLFVEATTTDPLPIRDSIRGAPVRVLPREIVPPTVSGGPHPLGLTDPSVASGGGDDDDGDDVGDEEEQEDEAGGNGTRTSRGPSRSAGRCASSRALSTPAGGAASSTPSGKRAALSAKALSRSDSAWRDAGAIVTASGETVAVSSVPEQYRRRPLRVGGTLLITRTLGDAFLKRPELSMEPHRRYAPYVRADPEVWQRRLRAWDLFLVLGSDGVWEACPNADVIQAVLGAGPLPSLRQFMQKAKVLAQYREFLRAAAGLEEPQRSHTRSHIKAEYRRHKNETDPGQVRTLMVEGARQLDQLRDLLSAVVVVPDGMGGTHSAAPSQAAAADEDESPWASSARAEEAGWPWAASDGRRPVSGARVPRTSLDR</sequence>
<dbReference type="SMART" id="SM00332">
    <property type="entry name" value="PP2Cc"/>
    <property type="match status" value="1"/>
</dbReference>
<evidence type="ECO:0000256" key="1">
    <source>
        <dbReference type="SAM" id="MobiDB-lite"/>
    </source>
</evidence>
<dbReference type="GO" id="GO:0004722">
    <property type="term" value="F:protein serine/threonine phosphatase activity"/>
    <property type="evidence" value="ECO:0007669"/>
    <property type="project" value="InterPro"/>
</dbReference>
<dbReference type="AlphaFoldDB" id="A0A5A8E550"/>
<dbReference type="Proteomes" id="UP000322899">
    <property type="component" value="Unassembled WGS sequence"/>
</dbReference>
<evidence type="ECO:0000313" key="4">
    <source>
        <dbReference type="Proteomes" id="UP000322899"/>
    </source>
</evidence>
<accession>A0A5A8E550</accession>
<dbReference type="Gene3D" id="3.60.40.10">
    <property type="entry name" value="PPM-type phosphatase domain"/>
    <property type="match status" value="2"/>
</dbReference>
<dbReference type="PANTHER" id="PTHR13832:SF792">
    <property type="entry name" value="GM14286P"/>
    <property type="match status" value="1"/>
</dbReference>
<feature type="region of interest" description="Disordered" evidence="1">
    <location>
        <begin position="1"/>
        <end position="38"/>
    </location>
</feature>
<dbReference type="PROSITE" id="PS51746">
    <property type="entry name" value="PPM_2"/>
    <property type="match status" value="1"/>
</dbReference>
<dbReference type="InterPro" id="IPR001932">
    <property type="entry name" value="PPM-type_phosphatase-like_dom"/>
</dbReference>
<feature type="compositionally biased region" description="Acidic residues" evidence="1">
    <location>
        <begin position="263"/>
        <end position="281"/>
    </location>
</feature>
<dbReference type="InterPro" id="IPR008011">
    <property type="entry name" value="Complex1_LYR_dom"/>
</dbReference>
<dbReference type="EMBL" id="VLTO01000048">
    <property type="protein sequence ID" value="KAA0172468.1"/>
    <property type="molecule type" value="Genomic_DNA"/>
</dbReference>
<dbReference type="Pfam" id="PF05347">
    <property type="entry name" value="Complex1_LYR"/>
    <property type="match status" value="1"/>
</dbReference>
<dbReference type="InterPro" id="IPR045293">
    <property type="entry name" value="Complex1_LYR_LYRM2"/>
</dbReference>